<dbReference type="AlphaFoldDB" id="A0A1A0MP10"/>
<dbReference type="OrthoDB" id="4316343at2"/>
<dbReference type="InterPro" id="IPR028098">
    <property type="entry name" value="Glyco_trans_4-like_N"/>
</dbReference>
<dbReference type="Pfam" id="PF13439">
    <property type="entry name" value="Glyco_transf_4"/>
    <property type="match status" value="1"/>
</dbReference>
<dbReference type="InterPro" id="IPR001296">
    <property type="entry name" value="Glyco_trans_1"/>
</dbReference>
<dbReference type="Proteomes" id="UP000093962">
    <property type="component" value="Unassembled WGS sequence"/>
</dbReference>
<dbReference type="GO" id="GO:0016757">
    <property type="term" value="F:glycosyltransferase activity"/>
    <property type="evidence" value="ECO:0007669"/>
    <property type="project" value="UniProtKB-KW"/>
</dbReference>
<feature type="domain" description="Glycosyltransferase subfamily 4-like N-terminal" evidence="4">
    <location>
        <begin position="16"/>
        <end position="179"/>
    </location>
</feature>
<organism evidence="5 6">
    <name type="scientific">Mycolicibacterium mucogenicum</name>
    <name type="common">Mycobacterium mucogenicum</name>
    <dbReference type="NCBI Taxonomy" id="56689"/>
    <lineage>
        <taxon>Bacteria</taxon>
        <taxon>Bacillati</taxon>
        <taxon>Actinomycetota</taxon>
        <taxon>Actinomycetes</taxon>
        <taxon>Mycobacteriales</taxon>
        <taxon>Mycobacteriaceae</taxon>
        <taxon>Mycolicibacterium</taxon>
    </lineage>
</organism>
<reference evidence="5 6" key="1">
    <citation type="submission" date="2016-06" db="EMBL/GenBank/DDBJ databases">
        <authorList>
            <person name="Kjaerup R.B."/>
            <person name="Dalgaard T.S."/>
            <person name="Juul-Madsen H.R."/>
        </authorList>
    </citation>
    <scope>NUCLEOTIDE SEQUENCE [LARGE SCALE GENOMIC DNA]</scope>
    <source>
        <strain evidence="5 6">1199456.5</strain>
    </source>
</reference>
<gene>
    <name evidence="5" type="ORF">A5642_22480</name>
</gene>
<evidence type="ECO:0000256" key="1">
    <source>
        <dbReference type="ARBA" id="ARBA00022676"/>
    </source>
</evidence>
<proteinExistence type="predicted"/>
<dbReference type="PANTHER" id="PTHR12526:SF510">
    <property type="entry name" value="D-INOSITOL 3-PHOSPHATE GLYCOSYLTRANSFERASE"/>
    <property type="match status" value="1"/>
</dbReference>
<evidence type="ECO:0000313" key="5">
    <source>
        <dbReference type="EMBL" id="OBA86508.1"/>
    </source>
</evidence>
<accession>A0A1A0MP10</accession>
<evidence type="ECO:0008006" key="7">
    <source>
        <dbReference type="Google" id="ProtNLM"/>
    </source>
</evidence>
<dbReference type="RefSeq" id="WP_064859329.1">
    <property type="nucleotide sequence ID" value="NZ_LZSF01000145.1"/>
</dbReference>
<keyword evidence="2" id="KW-0808">Transferase</keyword>
<dbReference type="Pfam" id="PF00534">
    <property type="entry name" value="Glycos_transf_1"/>
    <property type="match status" value="1"/>
</dbReference>
<evidence type="ECO:0000259" key="4">
    <source>
        <dbReference type="Pfam" id="PF13439"/>
    </source>
</evidence>
<evidence type="ECO:0000313" key="6">
    <source>
        <dbReference type="Proteomes" id="UP000093962"/>
    </source>
</evidence>
<sequence length="377" mass="41382">MNILQVVTLVSPDGAYGGPVRVAFNQARQLRARGHYVRIVGSYRGYDVPPDCIEGTPVYLSKARTVLPGVGFAGVAAPATLMWMIRNRRTFDVVHVHAARDCVTLPAAALALVLGKRVVLQTHGMIDRSRRSLAMLLDVLLTKRVLRQAAAVLYLTEAERTELLHIQKRCRTEHLVNGVPQYGGERAEVSPDDRIEVLYLARLHKRKRPLAFVAAAAELLREGTPAVFTLVGPDEGELEGVQASIAVAKRANRIRWEGAASPSETIHRMLRASVYVLPSVDEPYPMSVLEALSVGLPVVITKSCGLAEMVERTGCGIVVDESQQSLVAALRTLIDDQERRISMGDKAKSTAVREFSMDSVVRKLEQLYGRAPVVRLP</sequence>
<dbReference type="EMBL" id="LZSF01000145">
    <property type="protein sequence ID" value="OBA86508.1"/>
    <property type="molecule type" value="Genomic_DNA"/>
</dbReference>
<feature type="domain" description="Glycosyl transferase family 1" evidence="3">
    <location>
        <begin position="188"/>
        <end position="349"/>
    </location>
</feature>
<dbReference type="PANTHER" id="PTHR12526">
    <property type="entry name" value="GLYCOSYLTRANSFERASE"/>
    <property type="match status" value="1"/>
</dbReference>
<dbReference type="SUPFAM" id="SSF53756">
    <property type="entry name" value="UDP-Glycosyltransferase/glycogen phosphorylase"/>
    <property type="match status" value="1"/>
</dbReference>
<name>A0A1A0MP10_MYCMU</name>
<evidence type="ECO:0000259" key="3">
    <source>
        <dbReference type="Pfam" id="PF00534"/>
    </source>
</evidence>
<comment type="caution">
    <text evidence="5">The sequence shown here is derived from an EMBL/GenBank/DDBJ whole genome shotgun (WGS) entry which is preliminary data.</text>
</comment>
<dbReference type="Gene3D" id="3.40.50.2000">
    <property type="entry name" value="Glycogen Phosphorylase B"/>
    <property type="match status" value="2"/>
</dbReference>
<evidence type="ECO:0000256" key="2">
    <source>
        <dbReference type="ARBA" id="ARBA00022679"/>
    </source>
</evidence>
<keyword evidence="1" id="KW-0328">Glycosyltransferase</keyword>
<protein>
    <recommendedName>
        <fullName evidence="7">Glycosyltransferase</fullName>
    </recommendedName>
</protein>